<evidence type="ECO:0008006" key="3">
    <source>
        <dbReference type="Google" id="ProtNLM"/>
    </source>
</evidence>
<protein>
    <recommendedName>
        <fullName evidence="3">Heparinase II N-terminal domain-containing protein</fullName>
    </recommendedName>
</protein>
<keyword evidence="2" id="KW-1185">Reference proteome</keyword>
<dbReference type="OrthoDB" id="74795at2759"/>
<dbReference type="InParanoid" id="T0S2W7"/>
<reference evidence="1 2" key="1">
    <citation type="submission" date="2012-04" db="EMBL/GenBank/DDBJ databases">
        <title>The Genome Sequence of Saprolegnia declina VS20.</title>
        <authorList>
            <consortium name="The Broad Institute Genome Sequencing Platform"/>
            <person name="Russ C."/>
            <person name="Nusbaum C."/>
            <person name="Tyler B."/>
            <person name="van West P."/>
            <person name="Dieguez-Uribeondo J."/>
            <person name="de Bruijn I."/>
            <person name="Tripathy S."/>
            <person name="Jiang R."/>
            <person name="Young S.K."/>
            <person name="Zeng Q."/>
            <person name="Gargeya S."/>
            <person name="Fitzgerald M."/>
            <person name="Haas B."/>
            <person name="Abouelleil A."/>
            <person name="Alvarado L."/>
            <person name="Arachchi H.M."/>
            <person name="Berlin A."/>
            <person name="Chapman S.B."/>
            <person name="Goldberg J."/>
            <person name="Griggs A."/>
            <person name="Gujja S."/>
            <person name="Hansen M."/>
            <person name="Howarth C."/>
            <person name="Imamovic A."/>
            <person name="Larimer J."/>
            <person name="McCowen C."/>
            <person name="Montmayeur A."/>
            <person name="Murphy C."/>
            <person name="Neiman D."/>
            <person name="Pearson M."/>
            <person name="Priest M."/>
            <person name="Roberts A."/>
            <person name="Saif S."/>
            <person name="Shea T."/>
            <person name="Sisk P."/>
            <person name="Sykes S."/>
            <person name="Wortman J."/>
            <person name="Nusbaum C."/>
            <person name="Birren B."/>
        </authorList>
    </citation>
    <scope>NUCLEOTIDE SEQUENCE [LARGE SCALE GENOMIC DNA]</scope>
    <source>
        <strain evidence="1 2">VS20</strain>
    </source>
</reference>
<dbReference type="Proteomes" id="UP000030762">
    <property type="component" value="Unassembled WGS sequence"/>
</dbReference>
<proteinExistence type="predicted"/>
<gene>
    <name evidence="1" type="ORF">SDRG_03590</name>
</gene>
<dbReference type="GeneID" id="19944317"/>
<dbReference type="InterPro" id="IPR008929">
    <property type="entry name" value="Chondroitin_lyas"/>
</dbReference>
<dbReference type="AlphaFoldDB" id="T0S2W7"/>
<dbReference type="SUPFAM" id="SSF48230">
    <property type="entry name" value="Chondroitin AC/alginate lyase"/>
    <property type="match status" value="1"/>
</dbReference>
<evidence type="ECO:0000313" key="1">
    <source>
        <dbReference type="EMBL" id="EQC39388.1"/>
    </source>
</evidence>
<sequence length="624" mass="66797">MRTVLALLATAVVALPSLEDIIAVLPEAPASYARPCADRAYWQPLVDANAALVNATRTRATAQLASGMPPWNATAYELYYKTGDRLAGQDMMGRRHTYVSDLFLAECLDMTGAFLAALDTSLASLATQRTWVLAAHDPKRLVYDNKGVFVDLNAASVSSLLATMLALLPNELSSATRDVVSRQLQVRTLQPLLDRSIGSTAPFWWQVSASNWNAVCWNGMASALLASLRSKSDRAKVLLALAKQSQHYVASFGRDGYGTEGVAYFNYGFQEFAELREVVCAQTRGLLDLFALPNVDAISHAPMLFEMRSHHVAAFGDAKLDAQFLPHLLRYVQWTYGESSVPTSPRRFNSSLPGSAMALSMPLSSAQTCAKRISPVGMTPEPLRHIFPAAHVAVLRGVSATDLDVTFKVGGNGGHSHNDIGSFAIVLNGATVLGDVGGPMYYDASTFGPNRYKSPLMNAYGHPVPVVQGQLQLEAVHVQAMHKLTLRTDLLSDAQDVVSTNLAAAYNVSALQSLNRSVALVRSPQSGHVRITDSATMRPGATVDVESVLTTVGVWTPTSNTSGVVTMPSGVRVTVTVSATASFILSATALSSYGVSWTRIGIRVNTTSASATITTRIAPLHPAC</sequence>
<organism evidence="1 2">
    <name type="scientific">Saprolegnia diclina (strain VS20)</name>
    <dbReference type="NCBI Taxonomy" id="1156394"/>
    <lineage>
        <taxon>Eukaryota</taxon>
        <taxon>Sar</taxon>
        <taxon>Stramenopiles</taxon>
        <taxon>Oomycota</taxon>
        <taxon>Saprolegniomycetes</taxon>
        <taxon>Saprolegniales</taxon>
        <taxon>Saprolegniaceae</taxon>
        <taxon>Saprolegnia</taxon>
    </lineage>
</organism>
<dbReference type="VEuPathDB" id="FungiDB:SDRG_03590"/>
<dbReference type="EMBL" id="JH767139">
    <property type="protein sequence ID" value="EQC39388.1"/>
    <property type="molecule type" value="Genomic_DNA"/>
</dbReference>
<accession>T0S2W7</accession>
<dbReference type="RefSeq" id="XP_008607449.1">
    <property type="nucleotide sequence ID" value="XM_008609227.1"/>
</dbReference>
<dbReference type="OMA" id="NNWNPWC"/>
<dbReference type="Gene3D" id="1.50.10.100">
    <property type="entry name" value="Chondroitin AC/alginate lyase"/>
    <property type="match status" value="1"/>
</dbReference>
<evidence type="ECO:0000313" key="2">
    <source>
        <dbReference type="Proteomes" id="UP000030762"/>
    </source>
</evidence>
<name>T0S2W7_SAPDV</name>
<dbReference type="Gene3D" id="2.70.98.70">
    <property type="match status" value="1"/>
</dbReference>